<sequence>MSDVGEGRSEATTGVNGTRVAAVPAQVEETTLDAQSTGKRRRERTDMTEYVPTLLEFWQKGMREKTTPGSIQLLKEAAEKTGLKHKTVEKWMYNHNKKQSTQGGPPPKKKKVPSFLSDRKTSGYNLFQADFFRNNQGKTVTADAGRAWAKMKENKTAEYRDYISRAAELEAHTSKPTDCSEEERRRAVSKLQTQMMNIMSKMRMCGVDIMAMTLDHHTNKTKRLGTDAGIRFLQENATIELKFVTALTKESKDESNLQEEAREFLNNTWYIASGKKSGFPYAQVRRGEVVVEGLPEGFDLKQPRDMKESDVKLLLSCRDRFKVRVLTTNGPLAITSSEPSAITSGVPSAIISGVPSAITSGGPSAITSGGPSAITSGGPSAITSGVTSAITSGGPSAITSGGPSAITSGVPSATTSGVPSATTSGVPAATTSSGPSATITSADYHVMTNVNMAALTQTGGGLYEVEALLGKRRRKNKTEYLVKWKGYGHHDNSWETAESLKDTMGSAGLKRLARNIRK</sequence>
<reference evidence="5" key="1">
    <citation type="journal article" date="2020" name="Nat. Ecol. Evol.">
        <title>Deeply conserved synteny resolves early events in vertebrate evolution.</title>
        <authorList>
            <person name="Simakov O."/>
            <person name="Marletaz F."/>
            <person name="Yue J.X."/>
            <person name="O'Connell B."/>
            <person name="Jenkins J."/>
            <person name="Brandt A."/>
            <person name="Calef R."/>
            <person name="Tung C.H."/>
            <person name="Huang T.K."/>
            <person name="Schmutz J."/>
            <person name="Satoh N."/>
            <person name="Yu J.K."/>
            <person name="Putnam N.H."/>
            <person name="Green R.E."/>
            <person name="Rokhsar D.S."/>
        </authorList>
    </citation>
    <scope>NUCLEOTIDE SEQUENCE [LARGE SCALE GENOMIC DNA]</scope>
    <source>
        <strain evidence="5">S238N-H82</strain>
    </source>
</reference>
<dbReference type="OMA" id="GEWASAW"/>
<dbReference type="GO" id="GO:0005634">
    <property type="term" value="C:nucleus"/>
    <property type="evidence" value="ECO:0007669"/>
    <property type="project" value="UniProtKB-SubCell"/>
</dbReference>
<dbReference type="Proteomes" id="UP000001554">
    <property type="component" value="Chromosome 15"/>
</dbReference>
<evidence type="ECO:0000256" key="2">
    <source>
        <dbReference type="ARBA" id="ARBA00023242"/>
    </source>
</evidence>
<dbReference type="InterPro" id="IPR036647">
    <property type="entry name" value="GTF2I-like_rpt_sf"/>
</dbReference>
<dbReference type="SMART" id="SM00298">
    <property type="entry name" value="CHROMO"/>
    <property type="match status" value="1"/>
</dbReference>
<dbReference type="InterPro" id="IPR023779">
    <property type="entry name" value="Chromodomain_CS"/>
</dbReference>
<dbReference type="GeneID" id="118432469"/>
<evidence type="ECO:0000256" key="3">
    <source>
        <dbReference type="SAM" id="MobiDB-lite"/>
    </source>
</evidence>
<dbReference type="OrthoDB" id="1918685at2759"/>
<name>A0A9J7MFQ8_BRAFL</name>
<dbReference type="Gene3D" id="2.40.50.40">
    <property type="match status" value="1"/>
</dbReference>
<comment type="subcellular location">
    <subcellularLocation>
        <location evidence="1">Nucleus</location>
    </subcellularLocation>
</comment>
<dbReference type="SUPFAM" id="SSF46689">
    <property type="entry name" value="Homeodomain-like"/>
    <property type="match status" value="1"/>
</dbReference>
<dbReference type="RefSeq" id="XP_035699946.1">
    <property type="nucleotide sequence ID" value="XM_035844053.1"/>
</dbReference>
<dbReference type="KEGG" id="bfo:118432469"/>
<reference evidence="6" key="2">
    <citation type="submission" date="2025-08" db="UniProtKB">
        <authorList>
            <consortium name="RefSeq"/>
        </authorList>
    </citation>
    <scope>IDENTIFICATION</scope>
    <source>
        <strain evidence="6">S238N-H82</strain>
        <tissue evidence="6">Testes</tissue>
    </source>
</reference>
<feature type="domain" description="Chromo" evidence="4">
    <location>
        <begin position="463"/>
        <end position="518"/>
    </location>
</feature>
<evidence type="ECO:0000313" key="6">
    <source>
        <dbReference type="RefSeq" id="XP_035699946.1"/>
    </source>
</evidence>
<evidence type="ECO:0000259" key="4">
    <source>
        <dbReference type="PROSITE" id="PS50013"/>
    </source>
</evidence>
<dbReference type="PANTHER" id="PTHR22812">
    <property type="entry name" value="CHROMOBOX PROTEIN"/>
    <property type="match status" value="1"/>
</dbReference>
<evidence type="ECO:0000313" key="5">
    <source>
        <dbReference type="Proteomes" id="UP000001554"/>
    </source>
</evidence>
<keyword evidence="5" id="KW-1185">Reference proteome</keyword>
<feature type="region of interest" description="Disordered" evidence="3">
    <location>
        <begin position="394"/>
        <end position="435"/>
    </location>
</feature>
<keyword evidence="2" id="KW-0539">Nucleus</keyword>
<feature type="region of interest" description="Disordered" evidence="3">
    <location>
        <begin position="96"/>
        <end position="116"/>
    </location>
</feature>
<dbReference type="Gene3D" id="1.10.10.60">
    <property type="entry name" value="Homeodomain-like"/>
    <property type="match status" value="1"/>
</dbReference>
<dbReference type="PROSITE" id="PS50013">
    <property type="entry name" value="CHROMO_2"/>
    <property type="match status" value="1"/>
</dbReference>
<feature type="region of interest" description="Disordered" evidence="3">
    <location>
        <begin position="1"/>
        <end position="45"/>
    </location>
</feature>
<dbReference type="InterPro" id="IPR023780">
    <property type="entry name" value="Chromo_domain"/>
</dbReference>
<protein>
    <submittedName>
        <fullName evidence="6">Uncharacterized protein LOC118432469</fullName>
    </submittedName>
</protein>
<dbReference type="AlphaFoldDB" id="A0A9J7MFQ8"/>
<dbReference type="Gene3D" id="3.90.1460.10">
    <property type="entry name" value="GTF2I-like"/>
    <property type="match status" value="1"/>
</dbReference>
<dbReference type="InterPro" id="IPR000953">
    <property type="entry name" value="Chromo/chromo_shadow_dom"/>
</dbReference>
<dbReference type="InterPro" id="IPR009057">
    <property type="entry name" value="Homeodomain-like_sf"/>
</dbReference>
<dbReference type="InterPro" id="IPR051219">
    <property type="entry name" value="Heterochromatin_chromo-domain"/>
</dbReference>
<evidence type="ECO:0000256" key="1">
    <source>
        <dbReference type="ARBA" id="ARBA00004123"/>
    </source>
</evidence>
<dbReference type="PROSITE" id="PS00598">
    <property type="entry name" value="CHROMO_1"/>
    <property type="match status" value="1"/>
</dbReference>
<dbReference type="Pfam" id="PF00385">
    <property type="entry name" value="Chromo"/>
    <property type="match status" value="1"/>
</dbReference>
<proteinExistence type="predicted"/>
<organism evidence="5 6">
    <name type="scientific">Branchiostoma floridae</name>
    <name type="common">Florida lancelet</name>
    <name type="synonym">Amphioxus</name>
    <dbReference type="NCBI Taxonomy" id="7739"/>
    <lineage>
        <taxon>Eukaryota</taxon>
        <taxon>Metazoa</taxon>
        <taxon>Chordata</taxon>
        <taxon>Cephalochordata</taxon>
        <taxon>Leptocardii</taxon>
        <taxon>Amphioxiformes</taxon>
        <taxon>Branchiostomatidae</taxon>
        <taxon>Branchiostoma</taxon>
    </lineage>
</organism>
<dbReference type="CDD" id="cd00024">
    <property type="entry name" value="CD_CSD"/>
    <property type="match status" value="1"/>
</dbReference>
<dbReference type="InterPro" id="IPR016197">
    <property type="entry name" value="Chromo-like_dom_sf"/>
</dbReference>
<accession>A0A9J7MFQ8</accession>
<gene>
    <name evidence="6" type="primary">LOC118432469</name>
</gene>
<dbReference type="SUPFAM" id="SSF54160">
    <property type="entry name" value="Chromo domain-like"/>
    <property type="match status" value="1"/>
</dbReference>
<feature type="compositionally biased region" description="Polar residues" evidence="3">
    <location>
        <begin position="28"/>
        <end position="37"/>
    </location>
</feature>